<name>D9SRT7_CLOC7</name>
<dbReference type="AlphaFoldDB" id="D9SRT7"/>
<dbReference type="InterPro" id="IPR000594">
    <property type="entry name" value="ThiF_NAD_FAD-bd"/>
</dbReference>
<gene>
    <name evidence="2" type="ordered locus">Clocel_0683</name>
</gene>
<dbReference type="RefSeq" id="WP_010074765.1">
    <property type="nucleotide sequence ID" value="NC_014393.1"/>
</dbReference>
<sequence>MNTFEKGVSSYINQEALEKLQKFKIGIAGAGGLGSNVALCLVRSGLKNFKIYDFDIVSASNLNRQFYFISQIGKEKVNALKDNLSMINPELNFEAVCEKITSHNVDDAFKDCDVVIEAFDKSEFKALICEKYYNSDKLLVAVSGLAGYGNSDNIVTRKIHDKFYIIGDFKTELSSDNPPLCPRVLVAAAKQADIVLEYLINIA</sequence>
<dbReference type="Gene3D" id="3.40.50.720">
    <property type="entry name" value="NAD(P)-binding Rossmann-like Domain"/>
    <property type="match status" value="1"/>
</dbReference>
<dbReference type="Proteomes" id="UP000002730">
    <property type="component" value="Chromosome"/>
</dbReference>
<evidence type="ECO:0000313" key="3">
    <source>
        <dbReference type="Proteomes" id="UP000002730"/>
    </source>
</evidence>
<dbReference type="InterPro" id="IPR012729">
    <property type="entry name" value="ThiF_fam2"/>
</dbReference>
<dbReference type="eggNOG" id="COG0476">
    <property type="taxonomic scope" value="Bacteria"/>
</dbReference>
<feature type="domain" description="THIF-type NAD/FAD binding fold" evidence="1">
    <location>
        <begin position="12"/>
        <end position="153"/>
    </location>
</feature>
<evidence type="ECO:0000259" key="1">
    <source>
        <dbReference type="Pfam" id="PF00899"/>
    </source>
</evidence>
<protein>
    <submittedName>
        <fullName evidence="2">Thiamine biosynthesis protein ThiF</fullName>
    </submittedName>
</protein>
<dbReference type="InterPro" id="IPR045886">
    <property type="entry name" value="ThiF/MoeB/HesA"/>
</dbReference>
<dbReference type="STRING" id="573061.Clocel_0683"/>
<organism evidence="2 3">
    <name type="scientific">Clostridium cellulovorans (strain ATCC 35296 / DSM 3052 / OCM 3 / 743B)</name>
    <dbReference type="NCBI Taxonomy" id="573061"/>
    <lineage>
        <taxon>Bacteria</taxon>
        <taxon>Bacillati</taxon>
        <taxon>Bacillota</taxon>
        <taxon>Clostridia</taxon>
        <taxon>Eubacteriales</taxon>
        <taxon>Clostridiaceae</taxon>
        <taxon>Clostridium</taxon>
    </lineage>
</organism>
<dbReference type="HOGENOM" id="CLU_013325_10_4_9"/>
<reference evidence="2 3" key="1">
    <citation type="submission" date="2010-08" db="EMBL/GenBank/DDBJ databases">
        <title>Complete sequence of Clostridium cellulovorans 743B.</title>
        <authorList>
            <consortium name="US DOE Joint Genome Institute"/>
            <person name="Lucas S."/>
            <person name="Copeland A."/>
            <person name="Lapidus A."/>
            <person name="Cheng J.-F."/>
            <person name="Bruce D."/>
            <person name="Goodwin L."/>
            <person name="Pitluck S."/>
            <person name="Chertkov O."/>
            <person name="Detter J.C."/>
            <person name="Han C."/>
            <person name="Tapia R."/>
            <person name="Land M."/>
            <person name="Hauser L."/>
            <person name="Chang Y.-J."/>
            <person name="Jeffries C."/>
            <person name="Kyrpides N."/>
            <person name="Ivanova N."/>
            <person name="Mikhailova N."/>
            <person name="Hemme C.L."/>
            <person name="Woyke T."/>
        </authorList>
    </citation>
    <scope>NUCLEOTIDE SEQUENCE [LARGE SCALE GENOMIC DNA]</scope>
    <source>
        <strain evidence="3">ATCC 35296 / DSM 3052 / OCM 3 / 743B</strain>
    </source>
</reference>
<dbReference type="EMBL" id="CP002160">
    <property type="protein sequence ID" value="ADL50454.1"/>
    <property type="molecule type" value="Genomic_DNA"/>
</dbReference>
<dbReference type="GO" id="GO:0061503">
    <property type="term" value="F:tRNA threonylcarbamoyladenosine dehydratase"/>
    <property type="evidence" value="ECO:0007669"/>
    <property type="project" value="TreeGrafter"/>
</dbReference>
<dbReference type="OrthoDB" id="9804286at2"/>
<dbReference type="InterPro" id="IPR035985">
    <property type="entry name" value="Ubiquitin-activating_enz"/>
</dbReference>
<dbReference type="GO" id="GO:0008641">
    <property type="term" value="F:ubiquitin-like modifier activating enzyme activity"/>
    <property type="evidence" value="ECO:0007669"/>
    <property type="project" value="InterPro"/>
</dbReference>
<evidence type="ECO:0000313" key="2">
    <source>
        <dbReference type="EMBL" id="ADL50454.1"/>
    </source>
</evidence>
<dbReference type="KEGG" id="ccb:Clocel_0683"/>
<dbReference type="NCBIfam" id="NF006395">
    <property type="entry name" value="PRK08644.1"/>
    <property type="match status" value="1"/>
</dbReference>
<dbReference type="SUPFAM" id="SSF69572">
    <property type="entry name" value="Activating enzymes of the ubiquitin-like proteins"/>
    <property type="match status" value="1"/>
</dbReference>
<dbReference type="Pfam" id="PF00899">
    <property type="entry name" value="ThiF"/>
    <property type="match status" value="1"/>
</dbReference>
<proteinExistence type="predicted"/>
<dbReference type="PANTHER" id="PTHR43267">
    <property type="entry name" value="TRNA THREONYLCARBAMOYLADENOSINE DEHYDRATASE"/>
    <property type="match status" value="1"/>
</dbReference>
<dbReference type="NCBIfam" id="TIGR02354">
    <property type="entry name" value="thiF_fam2"/>
    <property type="match status" value="1"/>
</dbReference>
<dbReference type="PANTHER" id="PTHR43267:SF3">
    <property type="entry name" value="THIF PROTEIN"/>
    <property type="match status" value="1"/>
</dbReference>
<keyword evidence="3" id="KW-1185">Reference proteome</keyword>
<dbReference type="GO" id="GO:0061504">
    <property type="term" value="P:cyclic threonylcarbamoyladenosine biosynthetic process"/>
    <property type="evidence" value="ECO:0007669"/>
    <property type="project" value="TreeGrafter"/>
</dbReference>
<accession>D9SRT7</accession>